<dbReference type="Proteomes" id="UP001221898">
    <property type="component" value="Unassembled WGS sequence"/>
</dbReference>
<evidence type="ECO:0000256" key="1">
    <source>
        <dbReference type="ARBA" id="ARBA00000583"/>
    </source>
</evidence>
<evidence type="ECO:0000256" key="3">
    <source>
        <dbReference type="ARBA" id="ARBA00012319"/>
    </source>
</evidence>
<dbReference type="GO" id="GO:0042622">
    <property type="term" value="C:photoreceptor outer segment membrane"/>
    <property type="evidence" value="ECO:0007669"/>
    <property type="project" value="TreeGrafter"/>
</dbReference>
<comment type="similarity">
    <text evidence="2">Belongs to the rod/cone cGMP-PDE gamma subunit family.</text>
</comment>
<feature type="compositionally biased region" description="Basic and acidic residues" evidence="11">
    <location>
        <begin position="1"/>
        <end position="22"/>
    </location>
</feature>
<keyword evidence="5" id="KW-0716">Sensory transduction</keyword>
<keyword evidence="7" id="KW-0844">Vision</keyword>
<protein>
    <recommendedName>
        <fullName evidence="10">Retinal cone rhodopsin-sensitive cGMP 3',5'-cyclic phosphodiesterase subunit gamma</fullName>
        <ecNumber evidence="3">3.1.4.35</ecNumber>
    </recommendedName>
</protein>
<evidence type="ECO:0000256" key="9">
    <source>
        <dbReference type="ARBA" id="ARBA00038660"/>
    </source>
</evidence>
<dbReference type="Gene3D" id="4.10.1120.10">
    <property type="entry name" value="Retinal cGMP phosphodiesterase, gamma subunit"/>
    <property type="match status" value="1"/>
</dbReference>
<dbReference type="PANTHER" id="PTHR12122">
    <property type="entry name" value="RETINAL CONE RHODOPSIN-SENSITIVE CGMP 3',5'-CYCLIC PHOSPHODIESTERASE GAMMA-SUBUNIT-RELATED"/>
    <property type="match status" value="1"/>
</dbReference>
<evidence type="ECO:0000256" key="2">
    <source>
        <dbReference type="ARBA" id="ARBA00006377"/>
    </source>
</evidence>
<dbReference type="Pfam" id="PF04868">
    <property type="entry name" value="PDE6_gamma"/>
    <property type="match status" value="1"/>
</dbReference>
<evidence type="ECO:0000256" key="7">
    <source>
        <dbReference type="ARBA" id="ARBA00023305"/>
    </source>
</evidence>
<evidence type="ECO:0000256" key="5">
    <source>
        <dbReference type="ARBA" id="ARBA00022606"/>
    </source>
</evidence>
<keyword evidence="13" id="KW-1185">Reference proteome</keyword>
<evidence type="ECO:0000313" key="12">
    <source>
        <dbReference type="EMBL" id="KAJ8362461.1"/>
    </source>
</evidence>
<comment type="function">
    <text evidence="8">Participates in processes of transmission and amplification of the visual signal. cGMP-PDEs are the effector molecules in G-protein-mediated phototransduction in vertebrate rods and cones.</text>
</comment>
<evidence type="ECO:0000256" key="11">
    <source>
        <dbReference type="SAM" id="MobiDB-lite"/>
    </source>
</evidence>
<evidence type="ECO:0000256" key="8">
    <source>
        <dbReference type="ARBA" id="ARBA00025377"/>
    </source>
</evidence>
<dbReference type="GO" id="GO:0045742">
    <property type="term" value="P:positive regulation of epidermal growth factor receptor signaling pathway"/>
    <property type="evidence" value="ECO:0007669"/>
    <property type="project" value="TreeGrafter"/>
</dbReference>
<dbReference type="GO" id="GO:0030553">
    <property type="term" value="F:cGMP binding"/>
    <property type="evidence" value="ECO:0007669"/>
    <property type="project" value="InterPro"/>
</dbReference>
<reference evidence="12" key="1">
    <citation type="journal article" date="2023" name="Science">
        <title>Genome structures resolve the early diversification of teleost fishes.</title>
        <authorList>
            <person name="Parey E."/>
            <person name="Louis A."/>
            <person name="Montfort J."/>
            <person name="Bouchez O."/>
            <person name="Roques C."/>
            <person name="Iampietro C."/>
            <person name="Lluch J."/>
            <person name="Castinel A."/>
            <person name="Donnadieu C."/>
            <person name="Desvignes T."/>
            <person name="Floi Bucao C."/>
            <person name="Jouanno E."/>
            <person name="Wen M."/>
            <person name="Mejri S."/>
            <person name="Dirks R."/>
            <person name="Jansen H."/>
            <person name="Henkel C."/>
            <person name="Chen W.J."/>
            <person name="Zahm M."/>
            <person name="Cabau C."/>
            <person name="Klopp C."/>
            <person name="Thompson A.W."/>
            <person name="Robinson-Rechavi M."/>
            <person name="Braasch I."/>
            <person name="Lecointre G."/>
            <person name="Bobe J."/>
            <person name="Postlethwait J.H."/>
            <person name="Berthelot C."/>
            <person name="Roest Crollius H."/>
            <person name="Guiguen Y."/>
        </authorList>
    </citation>
    <scope>NUCLEOTIDE SEQUENCE</scope>
    <source>
        <strain evidence="12">NC1722</strain>
    </source>
</reference>
<dbReference type="EMBL" id="JAINUG010000662">
    <property type="protein sequence ID" value="KAJ8362461.1"/>
    <property type="molecule type" value="Genomic_DNA"/>
</dbReference>
<dbReference type="GO" id="GO:0045745">
    <property type="term" value="P:positive regulation of G protein-coupled receptor signaling pathway"/>
    <property type="evidence" value="ECO:0007669"/>
    <property type="project" value="TreeGrafter"/>
</dbReference>
<evidence type="ECO:0000256" key="10">
    <source>
        <dbReference type="ARBA" id="ARBA00039178"/>
    </source>
</evidence>
<comment type="caution">
    <text evidence="12">The sequence shown here is derived from an EMBL/GenBank/DDBJ whole genome shotgun (WGS) entry which is preliminary data.</text>
</comment>
<evidence type="ECO:0000256" key="6">
    <source>
        <dbReference type="ARBA" id="ARBA00022801"/>
    </source>
</evidence>
<feature type="region of interest" description="Disordered" evidence="11">
    <location>
        <begin position="1"/>
        <end position="32"/>
    </location>
</feature>
<proteinExistence type="inferred from homology"/>
<evidence type="ECO:0000256" key="4">
    <source>
        <dbReference type="ARBA" id="ARBA00022535"/>
    </source>
</evidence>
<gene>
    <name evidence="12" type="ORF">AAFF_G00373870</name>
</gene>
<sequence length="71" mass="7396">MVNAEGFRRLREMDGTPKDTRSFKSNAPKAGGKGFAGGIPGMDGLGAGDVVCPWEAFGDMEMSDLAAFGIV</sequence>
<keyword evidence="6" id="KW-0378">Hydrolase</keyword>
<dbReference type="AlphaFoldDB" id="A0AAD7VYG1"/>
<dbReference type="GO" id="GO:0047555">
    <property type="term" value="F:3',5'-cyclic-GMP phosphodiesterase activity"/>
    <property type="evidence" value="ECO:0007669"/>
    <property type="project" value="UniProtKB-EC"/>
</dbReference>
<dbReference type="InterPro" id="IPR006952">
    <property type="entry name" value="PDE6_gamma"/>
</dbReference>
<evidence type="ECO:0000313" key="13">
    <source>
        <dbReference type="Proteomes" id="UP001221898"/>
    </source>
</evidence>
<dbReference type="PANTHER" id="PTHR12122:SF5">
    <property type="entry name" value="RETINAL CONE RHODOPSIN-SENSITIVE CGMP 3',5'-CYCLIC PHOSPHODIESTERASE SUBUNIT GAMMA"/>
    <property type="match status" value="1"/>
</dbReference>
<accession>A0AAD7VYG1</accession>
<dbReference type="InterPro" id="IPR037030">
    <property type="entry name" value="PDE6_gamma_sf"/>
</dbReference>
<keyword evidence="4" id="KW-0140">cGMP</keyword>
<name>A0AAD7VYG1_9TELE</name>
<dbReference type="GO" id="GO:0007601">
    <property type="term" value="P:visual perception"/>
    <property type="evidence" value="ECO:0007669"/>
    <property type="project" value="UniProtKB-KW"/>
</dbReference>
<organism evidence="12 13">
    <name type="scientific">Aldrovandia affinis</name>
    <dbReference type="NCBI Taxonomy" id="143900"/>
    <lineage>
        <taxon>Eukaryota</taxon>
        <taxon>Metazoa</taxon>
        <taxon>Chordata</taxon>
        <taxon>Craniata</taxon>
        <taxon>Vertebrata</taxon>
        <taxon>Euteleostomi</taxon>
        <taxon>Actinopterygii</taxon>
        <taxon>Neopterygii</taxon>
        <taxon>Teleostei</taxon>
        <taxon>Notacanthiformes</taxon>
        <taxon>Halosauridae</taxon>
        <taxon>Aldrovandia</taxon>
    </lineage>
</organism>
<dbReference type="EC" id="3.1.4.35" evidence="3"/>
<comment type="catalytic activity">
    <reaction evidence="1">
        <text>3',5'-cyclic GMP + H2O = GMP + H(+)</text>
        <dbReference type="Rhea" id="RHEA:16957"/>
        <dbReference type="ChEBI" id="CHEBI:15377"/>
        <dbReference type="ChEBI" id="CHEBI:15378"/>
        <dbReference type="ChEBI" id="CHEBI:57746"/>
        <dbReference type="ChEBI" id="CHEBI:58115"/>
        <dbReference type="EC" id="3.1.4.35"/>
    </reaction>
</comment>
<comment type="subunit">
    <text evidence="9">Tetramer composed of two catalytic chains (alpha and beta), and two inhibitory chains (gamma).</text>
</comment>